<dbReference type="EMBL" id="CARXXK010001018">
    <property type="protein sequence ID" value="CAI6372080.1"/>
    <property type="molecule type" value="Genomic_DNA"/>
</dbReference>
<name>A0AAV0XU38_9HEMI</name>
<sequence>MVEVLVEEFDLKVANMPGHIPTYDREGMGTSNIDVTLLAPQTRNLASEWKVCDVTDSDHNVVSFKLNLRDRAPRGPEAYRFNTRKADWETFSRSLCVSKLTIDASTVDTQARTIINALQIAARKYIPRLKRPGGYTGKQPWWTSELTSLRAELSRNRRLPLHRTKRPEYNTVRNNYLQSIRKTKDTA</sequence>
<dbReference type="InterPro" id="IPR036691">
    <property type="entry name" value="Endo/exonu/phosph_ase_sf"/>
</dbReference>
<gene>
    <name evidence="1" type="ORF">MEUPH1_LOCUS26007</name>
</gene>
<dbReference type="Gene3D" id="3.60.10.10">
    <property type="entry name" value="Endonuclease/exonuclease/phosphatase"/>
    <property type="match status" value="1"/>
</dbReference>
<comment type="caution">
    <text evidence="1">The sequence shown here is derived from an EMBL/GenBank/DDBJ whole genome shotgun (WGS) entry which is preliminary data.</text>
</comment>
<accession>A0AAV0XU38</accession>
<dbReference type="Proteomes" id="UP001160148">
    <property type="component" value="Unassembled WGS sequence"/>
</dbReference>
<organism evidence="1 2">
    <name type="scientific">Macrosiphum euphorbiae</name>
    <name type="common">potato aphid</name>
    <dbReference type="NCBI Taxonomy" id="13131"/>
    <lineage>
        <taxon>Eukaryota</taxon>
        <taxon>Metazoa</taxon>
        <taxon>Ecdysozoa</taxon>
        <taxon>Arthropoda</taxon>
        <taxon>Hexapoda</taxon>
        <taxon>Insecta</taxon>
        <taxon>Pterygota</taxon>
        <taxon>Neoptera</taxon>
        <taxon>Paraneoptera</taxon>
        <taxon>Hemiptera</taxon>
        <taxon>Sternorrhyncha</taxon>
        <taxon>Aphidomorpha</taxon>
        <taxon>Aphidoidea</taxon>
        <taxon>Aphididae</taxon>
        <taxon>Macrosiphini</taxon>
        <taxon>Macrosiphum</taxon>
    </lineage>
</organism>
<keyword evidence="2" id="KW-1185">Reference proteome</keyword>
<proteinExistence type="predicted"/>
<evidence type="ECO:0008006" key="3">
    <source>
        <dbReference type="Google" id="ProtNLM"/>
    </source>
</evidence>
<protein>
    <recommendedName>
        <fullName evidence="3">Endonuclease/exonuclease/phosphatase domain-containing protein</fullName>
    </recommendedName>
</protein>
<dbReference type="SUPFAM" id="SSF56219">
    <property type="entry name" value="DNase I-like"/>
    <property type="match status" value="1"/>
</dbReference>
<reference evidence="1 2" key="1">
    <citation type="submission" date="2023-01" db="EMBL/GenBank/DDBJ databases">
        <authorList>
            <person name="Whitehead M."/>
        </authorList>
    </citation>
    <scope>NUCLEOTIDE SEQUENCE [LARGE SCALE GENOMIC DNA]</scope>
</reference>
<evidence type="ECO:0000313" key="2">
    <source>
        <dbReference type="Proteomes" id="UP001160148"/>
    </source>
</evidence>
<evidence type="ECO:0000313" key="1">
    <source>
        <dbReference type="EMBL" id="CAI6372080.1"/>
    </source>
</evidence>
<dbReference type="AlphaFoldDB" id="A0AAV0XU38"/>